<evidence type="ECO:0000313" key="2">
    <source>
        <dbReference type="EMBL" id="MAG18263.1"/>
    </source>
</evidence>
<feature type="transmembrane region" description="Helical" evidence="1">
    <location>
        <begin position="25"/>
        <end position="46"/>
    </location>
</feature>
<name>A0A2D6LPZ9_9ARCH</name>
<feature type="transmembrane region" description="Helical" evidence="1">
    <location>
        <begin position="52"/>
        <end position="72"/>
    </location>
</feature>
<dbReference type="Proteomes" id="UP000226712">
    <property type="component" value="Unassembled WGS sequence"/>
</dbReference>
<accession>A0A2D6LPZ9</accession>
<keyword evidence="1" id="KW-1133">Transmembrane helix</keyword>
<comment type="caution">
    <text evidence="2">The sequence shown here is derived from an EMBL/GenBank/DDBJ whole genome shotgun (WGS) entry which is preliminary data.</text>
</comment>
<dbReference type="AlphaFoldDB" id="A0A2D6LPZ9"/>
<keyword evidence="1" id="KW-0812">Transmembrane</keyword>
<keyword evidence="1" id="KW-0472">Membrane</keyword>
<dbReference type="EMBL" id="NZBD01000015">
    <property type="protein sequence ID" value="MAG18263.1"/>
    <property type="molecule type" value="Genomic_DNA"/>
</dbReference>
<gene>
    <name evidence="2" type="ORF">CL944_02195</name>
</gene>
<protein>
    <submittedName>
        <fullName evidence="2">Uncharacterized protein</fullName>
    </submittedName>
</protein>
<proteinExistence type="predicted"/>
<organism evidence="2 3">
    <name type="scientific">Candidatus Iainarchaeum sp</name>
    <dbReference type="NCBI Taxonomy" id="3101447"/>
    <lineage>
        <taxon>Archaea</taxon>
        <taxon>Candidatus Iainarchaeota</taxon>
        <taxon>Candidatus Iainarchaeia</taxon>
        <taxon>Candidatus Iainarchaeales</taxon>
        <taxon>Candidatus Iainarchaeaceae</taxon>
        <taxon>Candidatus Iainarchaeum</taxon>
    </lineage>
</organism>
<reference evidence="3" key="1">
    <citation type="submission" date="2017-09" db="EMBL/GenBank/DDBJ databases">
        <title>The Reconstruction of 2,631 Draft Metagenome-Assembled Genomes from the Global Oceans.</title>
        <authorList>
            <person name="Tully B.J."/>
            <person name="Graham E.D."/>
            <person name="Heidelberg J.F."/>
        </authorList>
    </citation>
    <scope>NUCLEOTIDE SEQUENCE [LARGE SCALE GENOMIC DNA]</scope>
</reference>
<sequence length="88" mass="10341">MLLTVRAIAVVKPFVEQVVVAKTMWYLYMAFGYSLISVTVFTSWVIWTFPDLWGMLILFMSWFILVIIFIGHRQIKASTVRKSFNIKM</sequence>
<evidence type="ECO:0000256" key="1">
    <source>
        <dbReference type="SAM" id="Phobius"/>
    </source>
</evidence>
<evidence type="ECO:0000313" key="3">
    <source>
        <dbReference type="Proteomes" id="UP000226712"/>
    </source>
</evidence>